<feature type="domain" description="Helicase C-terminal" evidence="10">
    <location>
        <begin position="466"/>
        <end position="635"/>
    </location>
</feature>
<evidence type="ECO:0000256" key="1">
    <source>
        <dbReference type="ARBA" id="ARBA00022741"/>
    </source>
</evidence>
<evidence type="ECO:0000313" key="12">
    <source>
        <dbReference type="Proteomes" id="UP001501057"/>
    </source>
</evidence>
<keyword evidence="5" id="KW-0067">ATP-binding</keyword>
<dbReference type="PANTHER" id="PTHR47964:SF1">
    <property type="entry name" value="ATP-DEPENDENT DNA HELICASE HOMOLOG RECG, CHLOROPLASTIC"/>
    <property type="match status" value="1"/>
</dbReference>
<dbReference type="InterPro" id="IPR033454">
    <property type="entry name" value="RecG_wedge"/>
</dbReference>
<keyword evidence="12" id="KW-1185">Reference proteome</keyword>
<evidence type="ECO:0000256" key="5">
    <source>
        <dbReference type="ARBA" id="ARBA00022840"/>
    </source>
</evidence>
<evidence type="ECO:0000259" key="9">
    <source>
        <dbReference type="PROSITE" id="PS51192"/>
    </source>
</evidence>
<dbReference type="Gene3D" id="3.40.50.300">
    <property type="entry name" value="P-loop containing nucleotide triphosphate hydrolases"/>
    <property type="match status" value="2"/>
</dbReference>
<name>A0ABP4VUU2_9ACTN</name>
<dbReference type="RefSeq" id="WP_425545803.1">
    <property type="nucleotide sequence ID" value="NZ_BAAAME010000004.1"/>
</dbReference>
<dbReference type="InterPro" id="IPR001650">
    <property type="entry name" value="Helicase_C-like"/>
</dbReference>
<dbReference type="PANTHER" id="PTHR47964">
    <property type="entry name" value="ATP-DEPENDENT DNA HELICASE HOMOLOG RECG, CHLOROPLASTIC"/>
    <property type="match status" value="1"/>
</dbReference>
<evidence type="ECO:0000256" key="3">
    <source>
        <dbReference type="ARBA" id="ARBA00022801"/>
    </source>
</evidence>
<keyword evidence="4 11" id="KW-0347">Helicase</keyword>
<dbReference type="Proteomes" id="UP001501057">
    <property type="component" value="Unassembled WGS sequence"/>
</dbReference>
<keyword evidence="7" id="KW-0234">DNA repair</keyword>
<accession>A0ABP4VUU2</accession>
<dbReference type="Gene3D" id="2.40.50.140">
    <property type="entry name" value="Nucleic acid-binding proteins"/>
    <property type="match status" value="1"/>
</dbReference>
<organism evidence="11 12">
    <name type="scientific">Aeromicrobium alkaliterrae</name>
    <dbReference type="NCBI Taxonomy" id="302168"/>
    <lineage>
        <taxon>Bacteria</taxon>
        <taxon>Bacillati</taxon>
        <taxon>Actinomycetota</taxon>
        <taxon>Actinomycetes</taxon>
        <taxon>Propionibacteriales</taxon>
        <taxon>Nocardioidaceae</taxon>
        <taxon>Aeromicrobium</taxon>
    </lineage>
</organism>
<dbReference type="PROSITE" id="PS51192">
    <property type="entry name" value="HELICASE_ATP_BIND_1"/>
    <property type="match status" value="1"/>
</dbReference>
<dbReference type="SUPFAM" id="SSF52540">
    <property type="entry name" value="P-loop containing nucleoside triphosphate hydrolases"/>
    <property type="match status" value="2"/>
</dbReference>
<protein>
    <recommendedName>
        <fullName evidence="8">Probable DNA 3'-5' helicase RecG</fullName>
    </recommendedName>
</protein>
<gene>
    <name evidence="11" type="primary">recG</name>
    <name evidence="11" type="ORF">GCM10009710_15760</name>
</gene>
<dbReference type="SMART" id="SM00490">
    <property type="entry name" value="HELICc"/>
    <property type="match status" value="1"/>
</dbReference>
<feature type="domain" description="Helicase ATP-binding" evidence="9">
    <location>
        <begin position="270"/>
        <end position="443"/>
    </location>
</feature>
<dbReference type="InterPro" id="IPR012340">
    <property type="entry name" value="NA-bd_OB-fold"/>
</dbReference>
<dbReference type="InterPro" id="IPR047112">
    <property type="entry name" value="RecG/Mfd"/>
</dbReference>
<comment type="caution">
    <text evidence="11">The sequence shown here is derived from an EMBL/GenBank/DDBJ whole genome shotgun (WGS) entry which is preliminary data.</text>
</comment>
<keyword evidence="1" id="KW-0547">Nucleotide-binding</keyword>
<dbReference type="PROSITE" id="PS51194">
    <property type="entry name" value="HELICASE_CTER"/>
    <property type="match status" value="1"/>
</dbReference>
<dbReference type="GO" id="GO:0004386">
    <property type="term" value="F:helicase activity"/>
    <property type="evidence" value="ECO:0007669"/>
    <property type="project" value="UniProtKB-KW"/>
</dbReference>
<sequence length="703" mass="75116">MPVTLTSSLAPVIGDKSAKPLTKAFGMQTVGDLLRHYPRRYLEIGQLTPMSSLEVDQHVTIMAEVRAIKTFPFGPGGRRTRTEVLVTDQTGEITLTFFSRVFGIKTGDVGLFSGVVGSFRGKLQLTHPQHDAIGDRLARGVVPIYPASAAAGSVLIERCVGLALDAVEDLPEVLPDEVRRERGYADVAASFESIHRPYSVAEGMAAKARFRFEEAFVMQTVLAQRRHRATASTAAARPPRDGGLHDRFVAQLPFELTRGQQEISDAVSAELASAHPMHRLLQGEVGSGKTVVALLAMLQVVDAGGQAAMLAPTEVLAAQHHRTITRMLGDLSRSGMLGGAEGATRVRLLTGSMGTRARQESLLDLVTGEAGIVVGTHALIQEGVEFADLGLVVVDEQHRFGVEQRAALVDRYETRPHVLVMTATPIPRTVAMTVFGDLDVSVLTELPAGRQPIQTNVVPIADRPAWLERAWERVREEVGRGRQAYVVVSRIGDESSDADSPTSSLVELHEDLAGGALHGLRLGALHGRMSADDKDAVMSAFAAGRIDVLVATTVVEVGVDVPNATVMVVMDAERFGISQLHQLRGRVGRGSEPGLCLLVTTADAASPSAERLKAVASTTDGFELSRLDVSMRSEGDVLGTRQSGFRSSLRLLSVVRDEDVIVAAREVATAVVEADPELAGHPVLAAAVAALEATDGADYLERT</sequence>
<dbReference type="CDD" id="cd04488">
    <property type="entry name" value="RecG_wedge_OBF"/>
    <property type="match status" value="1"/>
</dbReference>
<proteinExistence type="predicted"/>
<dbReference type="InterPro" id="IPR011545">
    <property type="entry name" value="DEAD/DEAH_box_helicase_dom"/>
</dbReference>
<evidence type="ECO:0000256" key="6">
    <source>
        <dbReference type="ARBA" id="ARBA00023125"/>
    </source>
</evidence>
<evidence type="ECO:0000256" key="7">
    <source>
        <dbReference type="ARBA" id="ARBA00023204"/>
    </source>
</evidence>
<keyword evidence="2" id="KW-0227">DNA damage</keyword>
<dbReference type="Pfam" id="PF19833">
    <property type="entry name" value="RecG_dom3_C"/>
    <property type="match status" value="1"/>
</dbReference>
<dbReference type="CDD" id="cd17992">
    <property type="entry name" value="DEXHc_RecG"/>
    <property type="match status" value="1"/>
</dbReference>
<dbReference type="InterPro" id="IPR045562">
    <property type="entry name" value="RecG_dom3_C"/>
</dbReference>
<dbReference type="EMBL" id="BAAAME010000004">
    <property type="protein sequence ID" value="GAA1736323.1"/>
    <property type="molecule type" value="Genomic_DNA"/>
</dbReference>
<evidence type="ECO:0000256" key="2">
    <source>
        <dbReference type="ARBA" id="ARBA00022763"/>
    </source>
</evidence>
<dbReference type="Pfam" id="PF17191">
    <property type="entry name" value="RecG_wedge"/>
    <property type="match status" value="1"/>
</dbReference>
<dbReference type="InterPro" id="IPR027417">
    <property type="entry name" value="P-loop_NTPase"/>
</dbReference>
<dbReference type="Pfam" id="PF00270">
    <property type="entry name" value="DEAD"/>
    <property type="match status" value="1"/>
</dbReference>
<evidence type="ECO:0000313" key="11">
    <source>
        <dbReference type="EMBL" id="GAA1736323.1"/>
    </source>
</evidence>
<dbReference type="InterPro" id="IPR014001">
    <property type="entry name" value="Helicase_ATP-bd"/>
</dbReference>
<evidence type="ECO:0000256" key="4">
    <source>
        <dbReference type="ARBA" id="ARBA00022806"/>
    </source>
</evidence>
<keyword evidence="6" id="KW-0238">DNA-binding</keyword>
<dbReference type="SUPFAM" id="SSF50249">
    <property type="entry name" value="Nucleic acid-binding proteins"/>
    <property type="match status" value="1"/>
</dbReference>
<keyword evidence="3" id="KW-0378">Hydrolase</keyword>
<dbReference type="Pfam" id="PF00271">
    <property type="entry name" value="Helicase_C"/>
    <property type="match status" value="1"/>
</dbReference>
<evidence type="ECO:0000259" key="10">
    <source>
        <dbReference type="PROSITE" id="PS51194"/>
    </source>
</evidence>
<reference evidence="12" key="1">
    <citation type="journal article" date="2019" name="Int. J. Syst. Evol. Microbiol.">
        <title>The Global Catalogue of Microorganisms (GCM) 10K type strain sequencing project: providing services to taxonomists for standard genome sequencing and annotation.</title>
        <authorList>
            <consortium name="The Broad Institute Genomics Platform"/>
            <consortium name="The Broad Institute Genome Sequencing Center for Infectious Disease"/>
            <person name="Wu L."/>
            <person name="Ma J."/>
        </authorList>
    </citation>
    <scope>NUCLEOTIDE SEQUENCE [LARGE SCALE GENOMIC DNA]</scope>
    <source>
        <strain evidence="12">JCM 13518</strain>
    </source>
</reference>
<dbReference type="SMART" id="SM00487">
    <property type="entry name" value="DEXDc"/>
    <property type="match status" value="1"/>
</dbReference>
<evidence type="ECO:0000256" key="8">
    <source>
        <dbReference type="ARBA" id="ARBA00049819"/>
    </source>
</evidence>